<evidence type="ECO:0000313" key="2">
    <source>
        <dbReference type="Proteomes" id="UP000800039"/>
    </source>
</evidence>
<sequence length="166" mass="18050">MLNVSIFAPGCTWAKPQESWPKSVTRVAIGLQSIQVYDVTPRPKAKKRLELEAAKVSDQGLGRLGFGCKGLKTTFTRQLTRKGNFGPLAIAKLGSSTNGRAPFQKNQLSSTSSTLTTHSLAAGILCHLPFVFPLCSRLPAINRCPSFHIHLYTHTHTPPPPPPPQL</sequence>
<comment type="caution">
    <text evidence="1">The sequence shown here is derived from an EMBL/GenBank/DDBJ whole genome shotgun (WGS) entry which is preliminary data.</text>
</comment>
<dbReference type="AlphaFoldDB" id="A0A9P4GH30"/>
<evidence type="ECO:0000313" key="1">
    <source>
        <dbReference type="EMBL" id="KAF1845311.1"/>
    </source>
</evidence>
<dbReference type="Proteomes" id="UP000800039">
    <property type="component" value="Unassembled WGS sequence"/>
</dbReference>
<name>A0A9P4GH30_9PLEO</name>
<accession>A0A9P4GH30</accession>
<organism evidence="1 2">
    <name type="scientific">Cucurbitaria berberidis CBS 394.84</name>
    <dbReference type="NCBI Taxonomy" id="1168544"/>
    <lineage>
        <taxon>Eukaryota</taxon>
        <taxon>Fungi</taxon>
        <taxon>Dikarya</taxon>
        <taxon>Ascomycota</taxon>
        <taxon>Pezizomycotina</taxon>
        <taxon>Dothideomycetes</taxon>
        <taxon>Pleosporomycetidae</taxon>
        <taxon>Pleosporales</taxon>
        <taxon>Pleosporineae</taxon>
        <taxon>Cucurbitariaceae</taxon>
        <taxon>Cucurbitaria</taxon>
    </lineage>
</organism>
<proteinExistence type="predicted"/>
<dbReference type="RefSeq" id="XP_040787874.1">
    <property type="nucleotide sequence ID" value="XM_040926530.1"/>
</dbReference>
<gene>
    <name evidence="1" type="ORF">K460DRAFT_106907</name>
</gene>
<dbReference type="GeneID" id="63843781"/>
<dbReference type="EMBL" id="ML976616">
    <property type="protein sequence ID" value="KAF1845311.1"/>
    <property type="molecule type" value="Genomic_DNA"/>
</dbReference>
<protein>
    <submittedName>
        <fullName evidence="1">Uncharacterized protein</fullName>
    </submittedName>
</protein>
<reference evidence="1" key="1">
    <citation type="submission" date="2020-01" db="EMBL/GenBank/DDBJ databases">
        <authorList>
            <consortium name="DOE Joint Genome Institute"/>
            <person name="Haridas S."/>
            <person name="Albert R."/>
            <person name="Binder M."/>
            <person name="Bloem J."/>
            <person name="Labutti K."/>
            <person name="Salamov A."/>
            <person name="Andreopoulos B."/>
            <person name="Baker S.E."/>
            <person name="Barry K."/>
            <person name="Bills G."/>
            <person name="Bluhm B.H."/>
            <person name="Cannon C."/>
            <person name="Castanera R."/>
            <person name="Culley D.E."/>
            <person name="Daum C."/>
            <person name="Ezra D."/>
            <person name="Gonzalez J.B."/>
            <person name="Henrissat B."/>
            <person name="Kuo A."/>
            <person name="Liang C."/>
            <person name="Lipzen A."/>
            <person name="Lutzoni F."/>
            <person name="Magnuson J."/>
            <person name="Mondo S."/>
            <person name="Nolan M."/>
            <person name="Ohm R."/>
            <person name="Pangilinan J."/>
            <person name="Park H.-J."/>
            <person name="Ramirez L."/>
            <person name="Alfaro M."/>
            <person name="Sun H."/>
            <person name="Tritt A."/>
            <person name="Yoshinaga Y."/>
            <person name="Zwiers L.-H."/>
            <person name="Turgeon B.G."/>
            <person name="Goodwin S.B."/>
            <person name="Spatafora J.W."/>
            <person name="Crous P.W."/>
            <person name="Grigoriev I.V."/>
        </authorList>
    </citation>
    <scope>NUCLEOTIDE SEQUENCE</scope>
    <source>
        <strain evidence="1">CBS 394.84</strain>
    </source>
</reference>
<keyword evidence="2" id="KW-1185">Reference proteome</keyword>